<feature type="compositionally biased region" description="Basic and acidic residues" evidence="2">
    <location>
        <begin position="15"/>
        <end position="27"/>
    </location>
</feature>
<proteinExistence type="predicted"/>
<dbReference type="AlphaFoldDB" id="A0A6P5EFS7"/>
<dbReference type="GeneID" id="109704152"/>
<keyword evidence="1" id="KW-0863">Zinc-finger</keyword>
<feature type="compositionally biased region" description="Polar residues" evidence="2">
    <location>
        <begin position="46"/>
        <end position="62"/>
    </location>
</feature>
<feature type="domain" description="CCHC-type" evidence="3">
    <location>
        <begin position="82"/>
        <end position="98"/>
    </location>
</feature>
<feature type="compositionally biased region" description="Low complexity" evidence="2">
    <location>
        <begin position="122"/>
        <end position="132"/>
    </location>
</feature>
<feature type="region of interest" description="Disordered" evidence="2">
    <location>
        <begin position="110"/>
        <end position="140"/>
    </location>
</feature>
<feature type="region of interest" description="Disordered" evidence="2">
    <location>
        <begin position="1"/>
        <end position="62"/>
    </location>
</feature>
<dbReference type="OrthoDB" id="427960at2759"/>
<accession>A0A6P5EFS7</accession>
<keyword evidence="1" id="KW-0479">Metal-binding</keyword>
<evidence type="ECO:0000256" key="1">
    <source>
        <dbReference type="PROSITE-ProRule" id="PRU00047"/>
    </source>
</evidence>
<dbReference type="Pfam" id="PF00098">
    <property type="entry name" value="zf-CCHC"/>
    <property type="match status" value="1"/>
</dbReference>
<dbReference type="RefSeq" id="XP_020080478.1">
    <property type="nucleotide sequence ID" value="XM_020224889.1"/>
</dbReference>
<dbReference type="SMART" id="SM00343">
    <property type="entry name" value="ZnF_C2HC"/>
    <property type="match status" value="2"/>
</dbReference>
<dbReference type="GO" id="GO:0008270">
    <property type="term" value="F:zinc ion binding"/>
    <property type="evidence" value="ECO:0007669"/>
    <property type="project" value="UniProtKB-KW"/>
</dbReference>
<dbReference type="Gene3D" id="4.10.60.10">
    <property type="entry name" value="Zinc finger, CCHC-type"/>
    <property type="match status" value="1"/>
</dbReference>
<gene>
    <name evidence="5" type="primary">LOC109704152</name>
</gene>
<reference evidence="5" key="2">
    <citation type="submission" date="2025-08" db="UniProtKB">
        <authorList>
            <consortium name="RefSeq"/>
        </authorList>
    </citation>
    <scope>IDENTIFICATION</scope>
    <source>
        <tissue evidence="5">Leaf</tissue>
    </source>
</reference>
<keyword evidence="1" id="KW-0862">Zinc</keyword>
<organism evidence="4 5">
    <name type="scientific">Ananas comosus</name>
    <name type="common">Pineapple</name>
    <name type="synonym">Ananas ananas</name>
    <dbReference type="NCBI Taxonomy" id="4615"/>
    <lineage>
        <taxon>Eukaryota</taxon>
        <taxon>Viridiplantae</taxon>
        <taxon>Streptophyta</taxon>
        <taxon>Embryophyta</taxon>
        <taxon>Tracheophyta</taxon>
        <taxon>Spermatophyta</taxon>
        <taxon>Magnoliopsida</taxon>
        <taxon>Liliopsida</taxon>
        <taxon>Poales</taxon>
        <taxon>Bromeliaceae</taxon>
        <taxon>Bromelioideae</taxon>
        <taxon>Ananas</taxon>
    </lineage>
</organism>
<feature type="compositionally biased region" description="Acidic residues" evidence="2">
    <location>
        <begin position="1"/>
        <end position="11"/>
    </location>
</feature>
<dbReference type="GO" id="GO:0003676">
    <property type="term" value="F:nucleic acid binding"/>
    <property type="evidence" value="ECO:0007669"/>
    <property type="project" value="InterPro"/>
</dbReference>
<keyword evidence="4" id="KW-1185">Reference proteome</keyword>
<dbReference type="InterPro" id="IPR001878">
    <property type="entry name" value="Znf_CCHC"/>
</dbReference>
<evidence type="ECO:0000259" key="3">
    <source>
        <dbReference type="PROSITE" id="PS50158"/>
    </source>
</evidence>
<evidence type="ECO:0000313" key="5">
    <source>
        <dbReference type="RefSeq" id="XP_020080478.1"/>
    </source>
</evidence>
<protein>
    <submittedName>
        <fullName evidence="5">Uncharacterized protein LOC109704152</fullName>
    </submittedName>
</protein>
<sequence>MVQNDMDEAQIEQDAFEKTEDRKRARESFVGSQSSNGQPPKHRKTQSGSSSAPATSQRQSTPPCIFCGKAHRVYECLKCHNRCYKCGQRGHLKVDCTNGAGSAFAAASTPAAPWQDHGNTVHPSSGGPSSSHQVKEVHQTTDRRAYMMTRQEDDQSADVVAV</sequence>
<dbReference type="PROSITE" id="PS50158">
    <property type="entry name" value="ZF_CCHC"/>
    <property type="match status" value="1"/>
</dbReference>
<reference evidence="4" key="1">
    <citation type="journal article" date="2015" name="Nat. Genet.">
        <title>The pineapple genome and the evolution of CAM photosynthesis.</title>
        <authorList>
            <person name="Ming R."/>
            <person name="VanBuren R."/>
            <person name="Wai C.M."/>
            <person name="Tang H."/>
            <person name="Schatz M.C."/>
            <person name="Bowers J.E."/>
            <person name="Lyons E."/>
            <person name="Wang M.L."/>
            <person name="Chen J."/>
            <person name="Biggers E."/>
            <person name="Zhang J."/>
            <person name="Huang L."/>
            <person name="Zhang L."/>
            <person name="Miao W."/>
            <person name="Zhang J."/>
            <person name="Ye Z."/>
            <person name="Miao C."/>
            <person name="Lin Z."/>
            <person name="Wang H."/>
            <person name="Zhou H."/>
            <person name="Yim W.C."/>
            <person name="Priest H.D."/>
            <person name="Zheng C."/>
            <person name="Woodhouse M."/>
            <person name="Edger P.P."/>
            <person name="Guyot R."/>
            <person name="Guo H.B."/>
            <person name="Guo H."/>
            <person name="Zheng G."/>
            <person name="Singh R."/>
            <person name="Sharma A."/>
            <person name="Min X."/>
            <person name="Zheng Y."/>
            <person name="Lee H."/>
            <person name="Gurtowski J."/>
            <person name="Sedlazeck F.J."/>
            <person name="Harkess A."/>
            <person name="McKain M.R."/>
            <person name="Liao Z."/>
            <person name="Fang J."/>
            <person name="Liu J."/>
            <person name="Zhang X."/>
            <person name="Zhang Q."/>
            <person name="Hu W."/>
            <person name="Qin Y."/>
            <person name="Wang K."/>
            <person name="Chen L.Y."/>
            <person name="Shirley N."/>
            <person name="Lin Y.R."/>
            <person name="Liu L.Y."/>
            <person name="Hernandez A.G."/>
            <person name="Wright C.L."/>
            <person name="Bulone V."/>
            <person name="Tuskan G.A."/>
            <person name="Heath K."/>
            <person name="Zee F."/>
            <person name="Moore P.H."/>
            <person name="Sunkar R."/>
            <person name="Leebens-Mack J.H."/>
            <person name="Mockler T."/>
            <person name="Bennetzen J.L."/>
            <person name="Freeling M."/>
            <person name="Sankoff D."/>
            <person name="Paterson A.H."/>
            <person name="Zhu X."/>
            <person name="Yang X."/>
            <person name="Smith J.A."/>
            <person name="Cushman J.C."/>
            <person name="Paull R.E."/>
            <person name="Yu Q."/>
        </authorList>
    </citation>
    <scope>NUCLEOTIDE SEQUENCE [LARGE SCALE GENOMIC DNA]</scope>
    <source>
        <strain evidence="4">cv. F153</strain>
    </source>
</reference>
<evidence type="ECO:0000256" key="2">
    <source>
        <dbReference type="SAM" id="MobiDB-lite"/>
    </source>
</evidence>
<dbReference type="Proteomes" id="UP000515123">
    <property type="component" value="Unplaced"/>
</dbReference>
<evidence type="ECO:0000313" key="4">
    <source>
        <dbReference type="Proteomes" id="UP000515123"/>
    </source>
</evidence>
<name>A0A6P5EFS7_ANACO</name>